<accession>A0A1B7JB70</accession>
<comment type="caution">
    <text evidence="2">The sequence shown here is derived from an EMBL/GenBank/DDBJ whole genome shotgun (WGS) entry which is preliminary data.</text>
</comment>
<dbReference type="AlphaFoldDB" id="A0A1B7JB70"/>
<feature type="chain" id="PRO_5008594982" evidence="1">
    <location>
        <begin position="22"/>
        <end position="51"/>
    </location>
</feature>
<dbReference type="Proteomes" id="UP000078386">
    <property type="component" value="Unassembled WGS sequence"/>
</dbReference>
<proteinExistence type="predicted"/>
<organism evidence="2 3">
    <name type="scientific">Kluyvera georgiana ATCC 51603</name>
    <dbReference type="NCBI Taxonomy" id="1354264"/>
    <lineage>
        <taxon>Bacteria</taxon>
        <taxon>Pseudomonadati</taxon>
        <taxon>Pseudomonadota</taxon>
        <taxon>Gammaproteobacteria</taxon>
        <taxon>Enterobacterales</taxon>
        <taxon>Enterobacteriaceae</taxon>
        <taxon>Kluyvera</taxon>
    </lineage>
</organism>
<name>A0A1B7JB70_9ENTR</name>
<sequence length="51" mass="5588">MKRYSQLIAATLLFSMSAAQAGIVVGGTRIIYNGNKKKRLLALKTRINPPI</sequence>
<feature type="signal peptide" evidence="1">
    <location>
        <begin position="1"/>
        <end position="21"/>
    </location>
</feature>
<evidence type="ECO:0000256" key="1">
    <source>
        <dbReference type="SAM" id="SignalP"/>
    </source>
</evidence>
<protein>
    <submittedName>
        <fullName evidence="2">Uncharacterized protein</fullName>
    </submittedName>
</protein>
<dbReference type="PATRIC" id="fig|1354264.4.peg.4676"/>
<keyword evidence="1" id="KW-0732">Signal</keyword>
<keyword evidence="3" id="KW-1185">Reference proteome</keyword>
<gene>
    <name evidence="2" type="ORF">M989_04510</name>
</gene>
<reference evidence="2 3" key="1">
    <citation type="submission" date="2016-04" db="EMBL/GenBank/DDBJ databases">
        <title>ATOL: Assembling a taxonomically balanced genome-scale reconstruction of the evolutionary history of the Enterobacteriaceae.</title>
        <authorList>
            <person name="Plunkett G.III."/>
            <person name="Neeno-Eckwall E.C."/>
            <person name="Glasner J.D."/>
            <person name="Perna N.T."/>
        </authorList>
    </citation>
    <scope>NUCLEOTIDE SEQUENCE [LARGE SCALE GENOMIC DNA]</scope>
    <source>
        <strain evidence="2 3">ATCC 51603</strain>
    </source>
</reference>
<dbReference type="EMBL" id="LXEU01000096">
    <property type="protein sequence ID" value="OAT45213.1"/>
    <property type="molecule type" value="Genomic_DNA"/>
</dbReference>
<evidence type="ECO:0000313" key="2">
    <source>
        <dbReference type="EMBL" id="OAT45213.1"/>
    </source>
</evidence>
<evidence type="ECO:0000313" key="3">
    <source>
        <dbReference type="Proteomes" id="UP000078386"/>
    </source>
</evidence>